<dbReference type="Proteomes" id="UP000182491">
    <property type="component" value="Unassembled WGS sequence"/>
</dbReference>
<dbReference type="InterPro" id="IPR011990">
    <property type="entry name" value="TPR-like_helical_dom_sf"/>
</dbReference>
<dbReference type="OrthoDB" id="7058419at2"/>
<dbReference type="EMBL" id="FPCA01000001">
    <property type="protein sequence ID" value="SFU41974.1"/>
    <property type="molecule type" value="Genomic_DNA"/>
</dbReference>
<feature type="signal peptide" evidence="1">
    <location>
        <begin position="1"/>
        <end position="23"/>
    </location>
</feature>
<evidence type="ECO:0000313" key="3">
    <source>
        <dbReference type="Proteomes" id="UP000182491"/>
    </source>
</evidence>
<dbReference type="PROSITE" id="PS51257">
    <property type="entry name" value="PROKAR_LIPOPROTEIN"/>
    <property type="match status" value="1"/>
</dbReference>
<dbReference type="RefSeq" id="WP_068839586.1">
    <property type="nucleotide sequence ID" value="NZ_BMXC01000001.1"/>
</dbReference>
<reference evidence="3" key="1">
    <citation type="submission" date="2016-10" db="EMBL/GenBank/DDBJ databases">
        <authorList>
            <person name="Varghese N."/>
        </authorList>
    </citation>
    <scope>NUCLEOTIDE SEQUENCE [LARGE SCALE GENOMIC DNA]</scope>
    <source>
        <strain evidence="3">DSM 18820</strain>
    </source>
</reference>
<dbReference type="SUPFAM" id="SSF48452">
    <property type="entry name" value="TPR-like"/>
    <property type="match status" value="1"/>
</dbReference>
<evidence type="ECO:0000313" key="2">
    <source>
        <dbReference type="EMBL" id="SFU41974.1"/>
    </source>
</evidence>
<dbReference type="AlphaFoldDB" id="A0A1I7G0K8"/>
<feature type="chain" id="PRO_5010169628" evidence="1">
    <location>
        <begin position="24"/>
        <end position="242"/>
    </location>
</feature>
<organism evidence="2 3">
    <name type="scientific">Pontibacter akesuensis</name>
    <dbReference type="NCBI Taxonomy" id="388950"/>
    <lineage>
        <taxon>Bacteria</taxon>
        <taxon>Pseudomonadati</taxon>
        <taxon>Bacteroidota</taxon>
        <taxon>Cytophagia</taxon>
        <taxon>Cytophagales</taxon>
        <taxon>Hymenobacteraceae</taxon>
        <taxon>Pontibacter</taxon>
    </lineage>
</organism>
<keyword evidence="3" id="KW-1185">Reference proteome</keyword>
<keyword evidence="1" id="KW-0732">Signal</keyword>
<name>A0A1I7G0K8_9BACT</name>
<evidence type="ECO:0000256" key="1">
    <source>
        <dbReference type="SAM" id="SignalP"/>
    </source>
</evidence>
<protein>
    <submittedName>
        <fullName evidence="2">Uncharacterized protein</fullName>
    </submittedName>
</protein>
<dbReference type="Gene3D" id="1.25.40.10">
    <property type="entry name" value="Tetratricopeptide repeat domain"/>
    <property type="match status" value="2"/>
</dbReference>
<sequence length="242" mass="27728">MRYWIAATSIVLIGLSGCSTQSAATENQELPPYPLTMQDVVPAMAPKTNEAKARQQKFLKDNVKRFKSRKLGSAYYVLQAQRNFNENKLDSATILFNQAWLMDSTNNDVYWGYGLVYGRQEQHNKALYILYRALANDKKNPRLLTDVATAHLARYYMSSEPTDLQQSEKLLKQALNLDPKQAADTYYKLAVNNYYQGNYATAWKYLHASIKEDKAKEDKQFIAVLLQKEQDPKGVYASEKTQ</sequence>
<gene>
    <name evidence="2" type="ORF">SAMN04487941_0619</name>
</gene>
<proteinExistence type="predicted"/>
<accession>A0A1I7G0K8</accession>
<dbReference type="STRING" id="388950.GCA_001611675_03754"/>